<evidence type="ECO:0000313" key="2">
    <source>
        <dbReference type="Proteomes" id="UP000183410"/>
    </source>
</evidence>
<reference evidence="2" key="1">
    <citation type="submission" date="2016-10" db="EMBL/GenBank/DDBJ databases">
        <authorList>
            <person name="Varghese N."/>
            <person name="Submissions S."/>
        </authorList>
    </citation>
    <scope>NUCLEOTIDE SEQUENCE [LARGE SCALE GENOMIC DNA]</scope>
    <source>
        <strain evidence="2">CGMCC 1.10223</strain>
    </source>
</reference>
<organism evidence="1 2">
    <name type="scientific">Paenibacillus algorifonticola</name>
    <dbReference type="NCBI Taxonomy" id="684063"/>
    <lineage>
        <taxon>Bacteria</taxon>
        <taxon>Bacillati</taxon>
        <taxon>Bacillota</taxon>
        <taxon>Bacilli</taxon>
        <taxon>Bacillales</taxon>
        <taxon>Paenibacillaceae</taxon>
        <taxon>Paenibacillus</taxon>
    </lineage>
</organism>
<name>A0A1I2H7F3_9BACL</name>
<accession>A0A1I2H7F3</accession>
<dbReference type="AlphaFoldDB" id="A0A1I2H7F3"/>
<evidence type="ECO:0000313" key="1">
    <source>
        <dbReference type="EMBL" id="SFF26114.1"/>
    </source>
</evidence>
<proteinExistence type="predicted"/>
<dbReference type="EMBL" id="FONN01000021">
    <property type="protein sequence ID" value="SFF26114.1"/>
    <property type="molecule type" value="Genomic_DNA"/>
</dbReference>
<dbReference type="Proteomes" id="UP000183410">
    <property type="component" value="Unassembled WGS sequence"/>
</dbReference>
<gene>
    <name evidence="1" type="ORF">SAMN04487969_12114</name>
</gene>
<sequence length="74" mass="8295">MMCFCKDHRGLVVVGLDGIEMLESTKKCYEHCLTREIDGVRHYFHRAVGCMTTIGSDPHVMVGIEFDASCCLVV</sequence>
<keyword evidence="2" id="KW-1185">Reference proteome</keyword>
<protein>
    <submittedName>
        <fullName evidence="1">Uncharacterized protein</fullName>
    </submittedName>
</protein>